<dbReference type="PANTHER" id="PTHR13366:SF0">
    <property type="entry name" value="HEAT REPEAT-CONTAINING PROTEIN 6"/>
    <property type="match status" value="1"/>
</dbReference>
<evidence type="ECO:0000256" key="1">
    <source>
        <dbReference type="SAM" id="MobiDB-lite"/>
    </source>
</evidence>
<evidence type="ECO:0000313" key="3">
    <source>
        <dbReference type="EMBL" id="KPI89032.1"/>
    </source>
</evidence>
<evidence type="ECO:0000313" key="4">
    <source>
        <dbReference type="Proteomes" id="UP000038009"/>
    </source>
</evidence>
<feature type="domain" description="DUF4042" evidence="2">
    <location>
        <begin position="518"/>
        <end position="604"/>
    </location>
</feature>
<organism evidence="3 4">
    <name type="scientific">Leptomonas seymouri</name>
    <dbReference type="NCBI Taxonomy" id="5684"/>
    <lineage>
        <taxon>Eukaryota</taxon>
        <taxon>Discoba</taxon>
        <taxon>Euglenozoa</taxon>
        <taxon>Kinetoplastea</taxon>
        <taxon>Metakinetoplastina</taxon>
        <taxon>Trypanosomatida</taxon>
        <taxon>Trypanosomatidae</taxon>
        <taxon>Leishmaniinae</taxon>
        <taxon>Leptomonas</taxon>
    </lineage>
</organism>
<proteinExistence type="predicted"/>
<reference evidence="3 4" key="1">
    <citation type="journal article" date="2015" name="PLoS Pathog.">
        <title>Leptomonas seymouri: Adaptations to the Dixenous Life Cycle Analyzed by Genome Sequencing, Transcriptome Profiling and Co-infection with Leishmania donovani.</title>
        <authorList>
            <person name="Kraeva N."/>
            <person name="Butenko A."/>
            <person name="Hlavacova J."/>
            <person name="Kostygov A."/>
            <person name="Myskova J."/>
            <person name="Grybchuk D."/>
            <person name="Lestinova T."/>
            <person name="Votypka J."/>
            <person name="Volf P."/>
            <person name="Opperdoes F."/>
            <person name="Flegontov P."/>
            <person name="Lukes J."/>
            <person name="Yurchenko V."/>
        </authorList>
    </citation>
    <scope>NUCLEOTIDE SEQUENCE [LARGE SCALE GENOMIC DNA]</scope>
    <source>
        <strain evidence="3 4">ATCC 30220</strain>
    </source>
</reference>
<dbReference type="InterPro" id="IPR011989">
    <property type="entry name" value="ARM-like"/>
</dbReference>
<dbReference type="PANTHER" id="PTHR13366">
    <property type="entry name" value="MALARIA ANTIGEN-RELATED"/>
    <property type="match status" value="1"/>
</dbReference>
<dbReference type="SUPFAM" id="SSF48371">
    <property type="entry name" value="ARM repeat"/>
    <property type="match status" value="1"/>
</dbReference>
<feature type="compositionally biased region" description="Low complexity" evidence="1">
    <location>
        <begin position="246"/>
        <end position="257"/>
    </location>
</feature>
<dbReference type="Pfam" id="PF13251">
    <property type="entry name" value="DUF4042"/>
    <property type="match status" value="1"/>
</dbReference>
<feature type="compositionally biased region" description="Basic and acidic residues" evidence="1">
    <location>
        <begin position="12"/>
        <end position="22"/>
    </location>
</feature>
<feature type="region of interest" description="Disordered" evidence="1">
    <location>
        <begin position="1"/>
        <end position="29"/>
    </location>
</feature>
<dbReference type="InterPro" id="IPR025283">
    <property type="entry name" value="DUF4042"/>
</dbReference>
<accession>A0A0N1I1M1</accession>
<dbReference type="OMA" id="HRWNAAC"/>
<sequence length="1276" mass="134508">MPSSKASSQLRCGEDAPREDGKPSLAAQGSTEVIQAANIRSSASKGVLLTHHSVNTLSSLQELLRPTAASRIAAAARTVHMEEEAATATVGDGRSASAAYAVAGNTDPESASAAPLSSPPPYTATAISAASVSFPKSSGVAGNESSSGPWVPSKSAASTTVAAAAGTPSVPSCGPHADTISSPSTVPSLALLLECTKQLSALLAQWRACSAARRREAWGQPSQAPPPLPPSPSSASANTKGAAGTAPSQQQQQPARPSSERILQLMDIVLWYCLSTSDDVRLAHGGRSHGTSGRATPAFPGTATAAAAAGSSICGAQSASVGGSSTPYGVRGGGGHCGRVGSVGRSGSSSADPMGTSDWLGSRMSSSASSAVGVPMVMMTDDQVAEQLFRPAVDAVVLLQDRLPLPIATSHSSNAHSTDHKCRDEKRSVLAGPAESSEEDVGVELQTVALWMLAAVLVRFADAPLNATVFLPVLFPQADVRGANGAAARHPILQPLLRGPKAPVKRGSSSSSGGGGGSMSMRCGAAAVLTALLHKLKPTLQYAEEPHPNRQAFVSLATQCGTILLSLHEGLCWGLESEGGSAATPLLNTYAAVVEVTPYNRCPRSRAVILQALQLPVIRTYLTHEDWPQYVPTTVFASSVLKNESMRGAATQLLSSSMNANRGSGEEKKDDVKAVARHAGAKNARGKTERAAAVSSETLLSALLQHADTRVEVWRCMVPVSRLYPRMMHSEFDVLMSASVRVVAALTKWEAAAEAAEKAAFEVKTAEARETSAEPGNATPLGQRQQQQQQPSLGPPIAAAPTRVASDRAAHQDPSINDNNHNGEANDRITPGESTVPPAAFDPPSSSLLSRVRPPLTTPPETFAECLRTWLHFMGYVWKSFDDNACDPALSPACQQDRATLAQKQRIHEELLRPSMRLRRCGEEVRTMTLRCIAQIGDDYLFTLTNRSLGEELVHYAQTCIADPQPRVRGEALTTLGMWLWQYPSMDEFACVAIDNAVHSLMVDPNALVRTKAAFALSNVTGRLPEGTCPTVRDSPDYIATLCATAMHAAVIDSESSVQGHGIRMMNHLLQVLSFDELISEVDGFEEGVAEGFLRVLLECLRAATRGSASNASNRHYHSGADGVGGGAGRYATPREAKHRWNAACALGMGLARDEVFEAEPKYAVEAVGALCTAVVRDHIFKVRTQAAAALGRIPGRCLCASYSADDLTPAVVRSLCEALETATSTENFKQYKEQGSLHDALHGALEVMITTAKSSIELDKVFASYQKLLQKEKLL</sequence>
<dbReference type="AlphaFoldDB" id="A0A0N1I1M1"/>
<feature type="region of interest" description="Disordered" evidence="1">
    <location>
        <begin position="766"/>
        <end position="854"/>
    </location>
</feature>
<feature type="compositionally biased region" description="Polar residues" evidence="1">
    <location>
        <begin position="814"/>
        <end position="823"/>
    </location>
</feature>
<comment type="caution">
    <text evidence="3">The sequence shown here is derived from an EMBL/GenBank/DDBJ whole genome shotgun (WGS) entry which is preliminary data.</text>
</comment>
<dbReference type="Proteomes" id="UP000038009">
    <property type="component" value="Unassembled WGS sequence"/>
</dbReference>
<dbReference type="InterPro" id="IPR052107">
    <property type="entry name" value="HEAT6"/>
</dbReference>
<feature type="compositionally biased region" description="Polar residues" evidence="1">
    <location>
        <begin position="1"/>
        <end position="10"/>
    </location>
</feature>
<keyword evidence="4" id="KW-1185">Reference proteome</keyword>
<feature type="region of interest" description="Disordered" evidence="1">
    <location>
        <begin position="217"/>
        <end position="259"/>
    </location>
</feature>
<feature type="compositionally biased region" description="Low complexity" evidence="1">
    <location>
        <begin position="843"/>
        <end position="854"/>
    </location>
</feature>
<dbReference type="InterPro" id="IPR016024">
    <property type="entry name" value="ARM-type_fold"/>
</dbReference>
<feature type="region of interest" description="Disordered" evidence="1">
    <location>
        <begin position="498"/>
        <end position="519"/>
    </location>
</feature>
<dbReference type="OrthoDB" id="66533at2759"/>
<dbReference type="EMBL" id="LJSK01000033">
    <property type="protein sequence ID" value="KPI89032.1"/>
    <property type="molecule type" value="Genomic_DNA"/>
</dbReference>
<dbReference type="VEuPathDB" id="TriTrypDB:Lsey_0033_0100"/>
<name>A0A0N1I1M1_LEPSE</name>
<evidence type="ECO:0000259" key="2">
    <source>
        <dbReference type="Pfam" id="PF13251"/>
    </source>
</evidence>
<dbReference type="Gene3D" id="1.25.10.10">
    <property type="entry name" value="Leucine-rich Repeat Variant"/>
    <property type="match status" value="1"/>
</dbReference>
<gene>
    <name evidence="3" type="ORF">ABL78_1845</name>
</gene>
<feature type="compositionally biased region" description="Pro residues" evidence="1">
    <location>
        <begin position="223"/>
        <end position="232"/>
    </location>
</feature>
<protein>
    <recommendedName>
        <fullName evidence="2">DUF4042 domain-containing protein</fullName>
    </recommendedName>
</protein>